<reference evidence="1" key="2">
    <citation type="submission" date="2021-01" db="UniProtKB">
        <authorList>
            <consortium name="EnsemblPlants"/>
        </authorList>
    </citation>
    <scope>IDENTIFICATION</scope>
</reference>
<organism evidence="1 2">
    <name type="scientific">Quercus lobata</name>
    <name type="common">Valley oak</name>
    <dbReference type="NCBI Taxonomy" id="97700"/>
    <lineage>
        <taxon>Eukaryota</taxon>
        <taxon>Viridiplantae</taxon>
        <taxon>Streptophyta</taxon>
        <taxon>Embryophyta</taxon>
        <taxon>Tracheophyta</taxon>
        <taxon>Spermatophyta</taxon>
        <taxon>Magnoliopsida</taxon>
        <taxon>eudicotyledons</taxon>
        <taxon>Gunneridae</taxon>
        <taxon>Pentapetalae</taxon>
        <taxon>rosids</taxon>
        <taxon>fabids</taxon>
        <taxon>Fagales</taxon>
        <taxon>Fagaceae</taxon>
        <taxon>Quercus</taxon>
    </lineage>
</organism>
<dbReference type="Proteomes" id="UP000594261">
    <property type="component" value="Chromosome 7"/>
</dbReference>
<dbReference type="EMBL" id="LRBV02000007">
    <property type="status" value="NOT_ANNOTATED_CDS"/>
    <property type="molecule type" value="Genomic_DNA"/>
</dbReference>
<evidence type="ECO:0000313" key="2">
    <source>
        <dbReference type="Proteomes" id="UP000594261"/>
    </source>
</evidence>
<dbReference type="Gramene" id="QL07p047840:mrna">
    <property type="protein sequence ID" value="QL07p047840:mrna"/>
    <property type="gene ID" value="QL07p047840"/>
</dbReference>
<dbReference type="EnsemblPlants" id="QL07p047840:mrna">
    <property type="protein sequence ID" value="QL07p047840:mrna"/>
    <property type="gene ID" value="QL07p047840"/>
</dbReference>
<reference evidence="1 2" key="1">
    <citation type="journal article" date="2016" name="G3 (Bethesda)">
        <title>First Draft Assembly and Annotation of the Genome of a California Endemic Oak Quercus lobata Nee (Fagaceae).</title>
        <authorList>
            <person name="Sork V.L."/>
            <person name="Fitz-Gibbon S.T."/>
            <person name="Puiu D."/>
            <person name="Crepeau M."/>
            <person name="Gugger P.F."/>
            <person name="Sherman R."/>
            <person name="Stevens K."/>
            <person name="Langley C.H."/>
            <person name="Pellegrini M."/>
            <person name="Salzberg S.L."/>
        </authorList>
    </citation>
    <scope>NUCLEOTIDE SEQUENCE [LARGE SCALE GENOMIC DNA]</scope>
    <source>
        <strain evidence="1 2">cv. SW786</strain>
    </source>
</reference>
<proteinExistence type="predicted"/>
<accession>A0A7N2M9E4</accession>
<dbReference type="PANTHER" id="PTHR35493:SF1">
    <property type="entry name" value="STRUCTURAL MAINTENANCE OF CHROMOSOMES PROTEIN"/>
    <property type="match status" value="1"/>
</dbReference>
<dbReference type="PANTHER" id="PTHR35493">
    <property type="entry name" value="STRUCTURAL MAINTENANCE OF CHROMOSOMES PROTEIN"/>
    <property type="match status" value="1"/>
</dbReference>
<protein>
    <submittedName>
        <fullName evidence="1">Uncharacterized protein</fullName>
    </submittedName>
</protein>
<dbReference type="AlphaFoldDB" id="A0A7N2M9E4"/>
<evidence type="ECO:0000313" key="1">
    <source>
        <dbReference type="EnsemblPlants" id="QL07p047840:mrna"/>
    </source>
</evidence>
<keyword evidence="2" id="KW-1185">Reference proteome</keyword>
<name>A0A7N2M9E4_QUELO</name>
<sequence>MVKKFMEKKPSSSSSKAVKMVISLDVIAEDLKKTARKGTSFKGLYKKLFGTENETTVFDRARDGDFSA</sequence>
<dbReference type="InParanoid" id="A0A7N2M9E4"/>